<dbReference type="Gene3D" id="3.40.50.2300">
    <property type="match status" value="2"/>
</dbReference>
<keyword evidence="6" id="KW-0732">Signal</keyword>
<feature type="transmembrane region" description="Helical" evidence="5">
    <location>
        <begin position="468"/>
        <end position="485"/>
    </location>
</feature>
<dbReference type="GO" id="GO:0017046">
    <property type="term" value="F:peptide hormone binding"/>
    <property type="evidence" value="ECO:0007669"/>
    <property type="project" value="TreeGrafter"/>
</dbReference>
<dbReference type="AlphaFoldDB" id="A0A1D1VXG2"/>
<evidence type="ECO:0000256" key="5">
    <source>
        <dbReference type="SAM" id="Phobius"/>
    </source>
</evidence>
<protein>
    <recommendedName>
        <fullName evidence="7">Receptor ligand binding region domain-containing protein</fullName>
    </recommendedName>
</protein>
<evidence type="ECO:0000256" key="4">
    <source>
        <dbReference type="ARBA" id="ARBA00023136"/>
    </source>
</evidence>
<dbReference type="InterPro" id="IPR052612">
    <property type="entry name" value="ANP_Clearance_Receptor"/>
</dbReference>
<dbReference type="STRING" id="947166.A0A1D1VXG2"/>
<name>A0A1D1VXG2_RAMVA</name>
<evidence type="ECO:0000256" key="1">
    <source>
        <dbReference type="ARBA" id="ARBA00004370"/>
    </source>
</evidence>
<dbReference type="Pfam" id="PF01094">
    <property type="entry name" value="ANF_receptor"/>
    <property type="match status" value="1"/>
</dbReference>
<dbReference type="CDD" id="cd06352">
    <property type="entry name" value="PBP1_NPR_GC-like"/>
    <property type="match status" value="1"/>
</dbReference>
<dbReference type="GO" id="GO:0038023">
    <property type="term" value="F:signaling receptor activity"/>
    <property type="evidence" value="ECO:0007669"/>
    <property type="project" value="TreeGrafter"/>
</dbReference>
<dbReference type="SUPFAM" id="SSF53822">
    <property type="entry name" value="Periplasmic binding protein-like I"/>
    <property type="match status" value="1"/>
</dbReference>
<feature type="signal peptide" evidence="6">
    <location>
        <begin position="1"/>
        <end position="17"/>
    </location>
</feature>
<evidence type="ECO:0000256" key="6">
    <source>
        <dbReference type="SAM" id="SignalP"/>
    </source>
</evidence>
<gene>
    <name evidence="8" type="primary">RvY_14767-1</name>
    <name evidence="8" type="synonym">RvY_14767.1</name>
    <name evidence="8" type="ORF">RvY_14767</name>
</gene>
<dbReference type="GO" id="GO:0007165">
    <property type="term" value="P:signal transduction"/>
    <property type="evidence" value="ECO:0007669"/>
    <property type="project" value="TreeGrafter"/>
</dbReference>
<dbReference type="InterPro" id="IPR001828">
    <property type="entry name" value="ANF_lig-bd_rcpt"/>
</dbReference>
<dbReference type="GO" id="GO:0016020">
    <property type="term" value="C:membrane"/>
    <property type="evidence" value="ECO:0007669"/>
    <property type="project" value="UniProtKB-SubCell"/>
</dbReference>
<keyword evidence="9" id="KW-1185">Reference proteome</keyword>
<comment type="caution">
    <text evidence="8">The sequence shown here is derived from an EMBL/GenBank/DDBJ whole genome shotgun (WGS) entry which is preliminary data.</text>
</comment>
<dbReference type="OrthoDB" id="10581513at2759"/>
<organism evidence="8 9">
    <name type="scientific">Ramazzottius varieornatus</name>
    <name type="common">Water bear</name>
    <name type="synonym">Tardigrade</name>
    <dbReference type="NCBI Taxonomy" id="947166"/>
    <lineage>
        <taxon>Eukaryota</taxon>
        <taxon>Metazoa</taxon>
        <taxon>Ecdysozoa</taxon>
        <taxon>Tardigrada</taxon>
        <taxon>Eutardigrada</taxon>
        <taxon>Parachela</taxon>
        <taxon>Hypsibioidea</taxon>
        <taxon>Ramazzottiidae</taxon>
        <taxon>Ramazzottius</taxon>
    </lineage>
</organism>
<evidence type="ECO:0000259" key="7">
    <source>
        <dbReference type="Pfam" id="PF01094"/>
    </source>
</evidence>
<evidence type="ECO:0000313" key="9">
    <source>
        <dbReference type="Proteomes" id="UP000186922"/>
    </source>
</evidence>
<sequence>MRLRLLIWLLIFPAINGLEVVFVTLLPHYAPLITSMRALGAVLNLTVEQAQRTYQFRFNVTIKDVYSPLYRSCADVEANQAWMAAEYYYRAASSQKCLALIGSGCNDPLTMAKLGREWNLPFFPSGYGMPLGRRQQYPTIITLASTSVRYVKILSTVFQRFHWQHVVFITDAANPITFYAEITQLLQDAKIASAMREDGYRLELLSIAGNNSQSIADALRVGRQKNRVFVLGCHVLLARDILEIATQANMTNGDYVFINFQPIDLLPYGKYGQLSNATDQLMNGYRSLLLFTVPLGSATTDEDLNREIVTLSKEMYNYTFEPGSQPMDYFVVQQARNTVDLFAQLVNESLEEIPNKPSLCGGAAIAAALSNRNFDLNGRKIFLDSEANMDLPYTLFAYNRFSSRMQAVASYNPAQRVMSWSEDFAADWPSSHSNPPPDVPICGFSGEEGPCLWERRQKLHDTIEKICGIAGGLAVVVVLVAGLLLRRGRDKGDSWFISHEQLGQHCGRRISA</sequence>
<proteinExistence type="predicted"/>
<keyword evidence="3 5" id="KW-1133">Transmembrane helix</keyword>
<evidence type="ECO:0000256" key="3">
    <source>
        <dbReference type="ARBA" id="ARBA00022989"/>
    </source>
</evidence>
<comment type="subcellular location">
    <subcellularLocation>
        <location evidence="1">Membrane</location>
    </subcellularLocation>
</comment>
<feature type="chain" id="PRO_5008898953" description="Receptor ligand binding region domain-containing protein" evidence="6">
    <location>
        <begin position="18"/>
        <end position="512"/>
    </location>
</feature>
<keyword evidence="4 5" id="KW-0472">Membrane</keyword>
<dbReference type="PANTHER" id="PTHR44755:SF8">
    <property type="entry name" value="RECEPTOR LIGAND BINDING REGION DOMAIN-CONTAINING PROTEIN"/>
    <property type="match status" value="1"/>
</dbReference>
<reference evidence="8 9" key="1">
    <citation type="journal article" date="2016" name="Nat. Commun.">
        <title>Extremotolerant tardigrade genome and improved radiotolerance of human cultured cells by tardigrade-unique protein.</title>
        <authorList>
            <person name="Hashimoto T."/>
            <person name="Horikawa D.D."/>
            <person name="Saito Y."/>
            <person name="Kuwahara H."/>
            <person name="Kozuka-Hata H."/>
            <person name="Shin-I T."/>
            <person name="Minakuchi Y."/>
            <person name="Ohishi K."/>
            <person name="Motoyama A."/>
            <person name="Aizu T."/>
            <person name="Enomoto A."/>
            <person name="Kondo K."/>
            <person name="Tanaka S."/>
            <person name="Hara Y."/>
            <person name="Koshikawa S."/>
            <person name="Sagara H."/>
            <person name="Miura T."/>
            <person name="Yokobori S."/>
            <person name="Miyagawa K."/>
            <person name="Suzuki Y."/>
            <person name="Kubo T."/>
            <person name="Oyama M."/>
            <person name="Kohara Y."/>
            <person name="Fujiyama A."/>
            <person name="Arakawa K."/>
            <person name="Katayama T."/>
            <person name="Toyoda A."/>
            <person name="Kunieda T."/>
        </authorList>
    </citation>
    <scope>NUCLEOTIDE SEQUENCE [LARGE SCALE GENOMIC DNA]</scope>
    <source>
        <strain evidence="8 9">YOKOZUNA-1</strain>
    </source>
</reference>
<dbReference type="InterPro" id="IPR028082">
    <property type="entry name" value="Peripla_BP_I"/>
</dbReference>
<keyword evidence="2 5" id="KW-0812">Transmembrane</keyword>
<dbReference type="PANTHER" id="PTHR44755">
    <property type="entry name" value="NATRIURETIC PEPTIDE RECEPTOR 3-RELATED"/>
    <property type="match status" value="1"/>
</dbReference>
<accession>A0A1D1VXG2</accession>
<dbReference type="Proteomes" id="UP000186922">
    <property type="component" value="Unassembled WGS sequence"/>
</dbReference>
<evidence type="ECO:0000313" key="8">
    <source>
        <dbReference type="EMBL" id="GAV04498.1"/>
    </source>
</evidence>
<dbReference type="EMBL" id="BDGG01000011">
    <property type="protein sequence ID" value="GAV04498.1"/>
    <property type="molecule type" value="Genomic_DNA"/>
</dbReference>
<feature type="domain" description="Receptor ligand binding region" evidence="7">
    <location>
        <begin position="73"/>
        <end position="399"/>
    </location>
</feature>
<evidence type="ECO:0000256" key="2">
    <source>
        <dbReference type="ARBA" id="ARBA00022692"/>
    </source>
</evidence>